<proteinExistence type="predicted"/>
<dbReference type="EMBL" id="BQKK01000007">
    <property type="protein sequence ID" value="GJN43822.1"/>
    <property type="molecule type" value="Genomic_DNA"/>
</dbReference>
<protein>
    <recommendedName>
        <fullName evidence="3">Transposase</fullName>
    </recommendedName>
</protein>
<reference evidence="1" key="1">
    <citation type="submission" date="2021-12" db="EMBL/GenBank/DDBJ databases">
        <title>Draft genome sequence of Corynebacterium ammoniagenes strain T-723.</title>
        <authorList>
            <person name="Matsuzawa M."/>
            <person name="Hiratani M."/>
            <person name="Abe I."/>
            <person name="Tsuji Y."/>
            <person name="Nakamura J."/>
        </authorList>
    </citation>
    <scope>NUCLEOTIDE SEQUENCE</scope>
    <source>
        <strain evidence="1">T-723</strain>
    </source>
</reference>
<organism evidence="1 2">
    <name type="scientific">Corynebacterium ammoniagenes</name>
    <name type="common">Brevibacterium ammoniagenes</name>
    <dbReference type="NCBI Taxonomy" id="1697"/>
    <lineage>
        <taxon>Bacteria</taxon>
        <taxon>Bacillati</taxon>
        <taxon>Actinomycetota</taxon>
        <taxon>Actinomycetes</taxon>
        <taxon>Mycobacteriales</taxon>
        <taxon>Corynebacteriaceae</taxon>
        <taxon>Corynebacterium</taxon>
    </lineage>
</organism>
<evidence type="ECO:0008006" key="3">
    <source>
        <dbReference type="Google" id="ProtNLM"/>
    </source>
</evidence>
<evidence type="ECO:0000313" key="2">
    <source>
        <dbReference type="Proteomes" id="UP001054925"/>
    </source>
</evidence>
<evidence type="ECO:0000313" key="1">
    <source>
        <dbReference type="EMBL" id="GJN43822.1"/>
    </source>
</evidence>
<comment type="caution">
    <text evidence="1">The sequence shown here is derived from an EMBL/GenBank/DDBJ whole genome shotgun (WGS) entry which is preliminary data.</text>
</comment>
<sequence>MQSDAVGVDEFMLKVAFELNHGRRQGLGRQIGSLTVVSGSREAAALVVAKNPPAAKKRCDGRIGQAGSSI</sequence>
<dbReference type="AlphaFoldDB" id="A0AAV5GAJ8"/>
<name>A0AAV5GAJ8_CORAM</name>
<accession>A0AAV5GAJ8</accession>
<dbReference type="Proteomes" id="UP001054925">
    <property type="component" value="Unassembled WGS sequence"/>
</dbReference>
<gene>
    <name evidence="1" type="ORF">CAT723_23010</name>
</gene>